<feature type="compositionally biased region" description="Low complexity" evidence="1">
    <location>
        <begin position="57"/>
        <end position="91"/>
    </location>
</feature>
<proteinExistence type="predicted"/>
<reference evidence="3" key="1">
    <citation type="submission" date="2025-08" db="UniProtKB">
        <authorList>
            <consortium name="RefSeq"/>
        </authorList>
    </citation>
    <scope>IDENTIFICATION</scope>
    <source>
        <strain evidence="3">Airmid</strain>
    </source>
</reference>
<sequence>MNIQSQHLQTQNLIRPFPYHCHIQHQQHDHCQNDNRSSPSLLIDINQLPISQHHTSELSQSSISSSSSSSSCTYESSITTSSSTTQNQQSQELYDEFYMQPI</sequence>
<keyword evidence="2" id="KW-1185">Reference proteome</keyword>
<protein>
    <submittedName>
        <fullName evidence="3">Uncharacterized protein LOC113791582</fullName>
    </submittedName>
</protein>
<dbReference type="Proteomes" id="UP000515146">
    <property type="component" value="Unplaced"/>
</dbReference>
<name>A0A6P6XWC1_DERPT</name>
<gene>
    <name evidence="3" type="primary">LOC113791582</name>
</gene>
<organism evidence="2 3">
    <name type="scientific">Dermatophagoides pteronyssinus</name>
    <name type="common">European house dust mite</name>
    <dbReference type="NCBI Taxonomy" id="6956"/>
    <lineage>
        <taxon>Eukaryota</taxon>
        <taxon>Metazoa</taxon>
        <taxon>Ecdysozoa</taxon>
        <taxon>Arthropoda</taxon>
        <taxon>Chelicerata</taxon>
        <taxon>Arachnida</taxon>
        <taxon>Acari</taxon>
        <taxon>Acariformes</taxon>
        <taxon>Sarcoptiformes</taxon>
        <taxon>Astigmata</taxon>
        <taxon>Psoroptidia</taxon>
        <taxon>Analgoidea</taxon>
        <taxon>Pyroglyphidae</taxon>
        <taxon>Dermatophagoidinae</taxon>
        <taxon>Dermatophagoides</taxon>
    </lineage>
</organism>
<evidence type="ECO:0000313" key="2">
    <source>
        <dbReference type="Proteomes" id="UP000515146"/>
    </source>
</evidence>
<feature type="region of interest" description="Disordered" evidence="1">
    <location>
        <begin position="53"/>
        <end position="102"/>
    </location>
</feature>
<dbReference type="AlphaFoldDB" id="A0A6P6XWC1"/>
<dbReference type="InParanoid" id="A0A6P6XWC1"/>
<dbReference type="KEGG" id="dpte:113791582"/>
<accession>A0A6P6XWC1</accession>
<evidence type="ECO:0000313" key="3">
    <source>
        <dbReference type="RefSeq" id="XP_027197176.1"/>
    </source>
</evidence>
<dbReference type="RefSeq" id="XP_027197176.1">
    <property type="nucleotide sequence ID" value="XM_027341375.1"/>
</dbReference>
<evidence type="ECO:0000256" key="1">
    <source>
        <dbReference type="SAM" id="MobiDB-lite"/>
    </source>
</evidence>